<evidence type="ECO:0000313" key="4">
    <source>
        <dbReference type="EMBL" id="QTV06698.1"/>
    </source>
</evidence>
<dbReference type="EMBL" id="CP072842">
    <property type="protein sequence ID" value="QTV06698.1"/>
    <property type="molecule type" value="Genomic_DNA"/>
</dbReference>
<evidence type="ECO:0000313" key="5">
    <source>
        <dbReference type="Proteomes" id="UP000672011"/>
    </source>
</evidence>
<evidence type="ECO:0000256" key="1">
    <source>
        <dbReference type="ARBA" id="ARBA00022729"/>
    </source>
</evidence>
<dbReference type="RefSeq" id="WP_230477459.1">
    <property type="nucleotide sequence ID" value="NZ_CP072842.1"/>
</dbReference>
<organism evidence="4 5">
    <name type="scientific">Faecalibacter bovis</name>
    <dbReference type="NCBI Taxonomy" id="2898187"/>
    <lineage>
        <taxon>Bacteria</taxon>
        <taxon>Pseudomonadati</taxon>
        <taxon>Bacteroidota</taxon>
        <taxon>Flavobacteriia</taxon>
        <taxon>Flavobacteriales</taxon>
        <taxon>Weeksellaceae</taxon>
        <taxon>Faecalibacter</taxon>
    </lineage>
</organism>
<accession>A0ABX7XFQ9</accession>
<evidence type="ECO:0000256" key="2">
    <source>
        <dbReference type="SAM" id="SignalP"/>
    </source>
</evidence>
<proteinExistence type="predicted"/>
<feature type="chain" id="PRO_5045423573" evidence="2">
    <location>
        <begin position="22"/>
        <end position="564"/>
    </location>
</feature>
<feature type="signal peptide" evidence="2">
    <location>
        <begin position="1"/>
        <end position="21"/>
    </location>
</feature>
<dbReference type="Pfam" id="PF13205">
    <property type="entry name" value="Big_5"/>
    <property type="match status" value="1"/>
</dbReference>
<keyword evidence="1 2" id="KW-0732">Signal</keyword>
<sequence>MKKLVVASLLLVGIFSVNSCARQGTPSGGPKDVTPPKLLGSFPDTLAVNVDPNIKEIEINFDEYVQLKEYNKNVVVSPPFERNPTVTPISMAEKSVKIKLREPLQPNTTYSFNFGDAIQDFNENNKLSNFTYVFSTGNFIDSLNVKGRVFPGAEFELPKKVLVGLFTVDDNYNDSVILKSKPYYISRVNEKGEYDLKFLKSGKYKLVAFEDKVENTKFDFGKERIAFNSDIIDLTSNKEVNLKLFDQKPNYRVADSKQKGYGHIVIKTEGATQPVKITPSNKELTTALYDIHPKQDSVNIWFNPAKENFTNKSERLKFEVQHGEKVDSVSVLYTTPTKEYKSEFKPLNDSKLAPTQDFKIAALAPIKSINKSLINVFKDTVQIPFDAVVDSIDKQIVRFKFDKNLGENFEVNVYPKGIIDHFDVPNDTLIYQMKTGKREDYGNLKVNIQNLQDSPIFLQLIKKNQKFDVIEEKVGLGREFLFPNLNPGDYYLRLFVDENKNGVWDTGDILSGKQPEPVYIYPSKIVVRAMWDSDETWIIGKESEQFILPKEGILNTEQQPNNRQ</sequence>
<reference evidence="5" key="2">
    <citation type="submission" date="2021-04" db="EMBL/GenBank/DDBJ databases">
        <title>Taxonomy of Flavobacteriaceae bacterium ZY171143.</title>
        <authorList>
            <person name="Li F."/>
        </authorList>
    </citation>
    <scope>NUCLEOTIDE SEQUENCE [LARGE SCALE GENOMIC DNA]</scope>
    <source>
        <strain evidence="5">ZY171143</strain>
    </source>
</reference>
<name>A0ABX7XFQ9_9FLAO</name>
<dbReference type="Proteomes" id="UP000672011">
    <property type="component" value="Chromosome"/>
</dbReference>
<reference evidence="4 5" key="1">
    <citation type="journal article" date="2021" name="Int. J. Syst. Evol. Microbiol.">
        <title>Faecalibacter bovis sp. nov., isolated from cow faeces.</title>
        <authorList>
            <person name="Li F."/>
            <person name="Zhao W."/>
            <person name="Hong Q."/>
            <person name="Shao Q."/>
            <person name="Song J."/>
            <person name="Yang S."/>
        </authorList>
    </citation>
    <scope>NUCLEOTIDE SEQUENCE [LARGE SCALE GENOMIC DNA]</scope>
    <source>
        <strain evidence="4 5">ZY171143</strain>
    </source>
</reference>
<gene>
    <name evidence="4" type="ORF">J9309_05115</name>
</gene>
<dbReference type="InterPro" id="IPR032812">
    <property type="entry name" value="SbsA_Ig"/>
</dbReference>
<evidence type="ECO:0000259" key="3">
    <source>
        <dbReference type="Pfam" id="PF13205"/>
    </source>
</evidence>
<keyword evidence="5" id="KW-1185">Reference proteome</keyword>
<feature type="domain" description="SbsA Ig-like" evidence="3">
    <location>
        <begin position="32"/>
        <end position="136"/>
    </location>
</feature>
<protein>
    <submittedName>
        <fullName evidence="4">Ig-like domain-containing protein</fullName>
    </submittedName>
</protein>